<dbReference type="EMBL" id="CAAALY010132528">
    <property type="protein sequence ID" value="VEL32284.1"/>
    <property type="molecule type" value="Genomic_DNA"/>
</dbReference>
<dbReference type="Proteomes" id="UP000784294">
    <property type="component" value="Unassembled WGS sequence"/>
</dbReference>
<dbReference type="AlphaFoldDB" id="A0A448XAJ8"/>
<comment type="caution">
    <text evidence="1">The sequence shown here is derived from an EMBL/GenBank/DDBJ whole genome shotgun (WGS) entry which is preliminary data.</text>
</comment>
<proteinExistence type="predicted"/>
<evidence type="ECO:0000313" key="1">
    <source>
        <dbReference type="EMBL" id="VEL32284.1"/>
    </source>
</evidence>
<evidence type="ECO:0000313" key="2">
    <source>
        <dbReference type="Proteomes" id="UP000784294"/>
    </source>
</evidence>
<reference evidence="1" key="1">
    <citation type="submission" date="2018-11" db="EMBL/GenBank/DDBJ databases">
        <authorList>
            <consortium name="Pathogen Informatics"/>
        </authorList>
    </citation>
    <scope>NUCLEOTIDE SEQUENCE</scope>
</reference>
<name>A0A448XAJ8_9PLAT</name>
<accession>A0A448XAJ8</accession>
<organism evidence="1 2">
    <name type="scientific">Protopolystoma xenopodis</name>
    <dbReference type="NCBI Taxonomy" id="117903"/>
    <lineage>
        <taxon>Eukaryota</taxon>
        <taxon>Metazoa</taxon>
        <taxon>Spiralia</taxon>
        <taxon>Lophotrochozoa</taxon>
        <taxon>Platyhelminthes</taxon>
        <taxon>Monogenea</taxon>
        <taxon>Polyopisthocotylea</taxon>
        <taxon>Polystomatidea</taxon>
        <taxon>Polystomatidae</taxon>
        <taxon>Protopolystoma</taxon>
    </lineage>
</organism>
<protein>
    <submittedName>
        <fullName evidence="1">Uncharacterized protein</fullName>
    </submittedName>
</protein>
<sequence>MPSSKQIIQEVDKARRLLADTRRRRVLAVKRLFPGLSDIVNSSNLDANSISNRHSCLDRMKSWVGVSSSV</sequence>
<gene>
    <name evidence="1" type="ORF">PXEA_LOCUS25724</name>
</gene>
<keyword evidence="2" id="KW-1185">Reference proteome</keyword>